<keyword evidence="3" id="KW-1185">Reference proteome</keyword>
<dbReference type="Pfam" id="PF07727">
    <property type="entry name" value="RVT_2"/>
    <property type="match status" value="1"/>
</dbReference>
<evidence type="ECO:0000259" key="1">
    <source>
        <dbReference type="Pfam" id="PF07727"/>
    </source>
</evidence>
<proteinExistence type="predicted"/>
<organism evidence="2 3">
    <name type="scientific">Hibiscus sabdariffa</name>
    <name type="common">roselle</name>
    <dbReference type="NCBI Taxonomy" id="183260"/>
    <lineage>
        <taxon>Eukaryota</taxon>
        <taxon>Viridiplantae</taxon>
        <taxon>Streptophyta</taxon>
        <taxon>Embryophyta</taxon>
        <taxon>Tracheophyta</taxon>
        <taxon>Spermatophyta</taxon>
        <taxon>Magnoliopsida</taxon>
        <taxon>eudicotyledons</taxon>
        <taxon>Gunneridae</taxon>
        <taxon>Pentapetalae</taxon>
        <taxon>rosids</taxon>
        <taxon>malvids</taxon>
        <taxon>Malvales</taxon>
        <taxon>Malvaceae</taxon>
        <taxon>Malvoideae</taxon>
        <taxon>Hibiscus</taxon>
    </lineage>
</organism>
<evidence type="ECO:0000313" key="3">
    <source>
        <dbReference type="Proteomes" id="UP001396334"/>
    </source>
</evidence>
<dbReference type="InterPro" id="IPR013103">
    <property type="entry name" value="RVT_2"/>
</dbReference>
<sequence length="96" mass="10535">MVLLIGLRSGWSQKGPNGEKLVSRLKKALYGLQQASRACFDTLKELLVNNLGFSASKADTSLYIRNGGSSSLLLMISSSHEVIRMRGVAVLYWFDA</sequence>
<dbReference type="EMBL" id="JBBPBN010000023">
    <property type="protein sequence ID" value="KAK9011653.1"/>
    <property type="molecule type" value="Genomic_DNA"/>
</dbReference>
<comment type="caution">
    <text evidence="2">The sequence shown here is derived from an EMBL/GenBank/DDBJ whole genome shotgun (WGS) entry which is preliminary data.</text>
</comment>
<reference evidence="2 3" key="1">
    <citation type="journal article" date="2024" name="G3 (Bethesda)">
        <title>Genome assembly of Hibiscus sabdariffa L. provides insights into metabolisms of medicinal natural products.</title>
        <authorList>
            <person name="Kim T."/>
        </authorList>
    </citation>
    <scope>NUCLEOTIDE SEQUENCE [LARGE SCALE GENOMIC DNA]</scope>
    <source>
        <strain evidence="2">TK-2024</strain>
        <tissue evidence="2">Old leaves</tissue>
    </source>
</reference>
<evidence type="ECO:0000313" key="2">
    <source>
        <dbReference type="EMBL" id="KAK9011653.1"/>
    </source>
</evidence>
<feature type="domain" description="Reverse transcriptase Ty1/copia-type" evidence="1">
    <location>
        <begin position="18"/>
        <end position="76"/>
    </location>
</feature>
<protein>
    <recommendedName>
        <fullName evidence="1">Reverse transcriptase Ty1/copia-type domain-containing protein</fullName>
    </recommendedName>
</protein>
<dbReference type="Proteomes" id="UP001396334">
    <property type="component" value="Unassembled WGS sequence"/>
</dbReference>
<accession>A0ABR2RFC5</accession>
<gene>
    <name evidence="2" type="ORF">V6N11_044499</name>
</gene>
<name>A0ABR2RFC5_9ROSI</name>